<dbReference type="Pfam" id="PF02321">
    <property type="entry name" value="OEP"/>
    <property type="match status" value="2"/>
</dbReference>
<dbReference type="Gene3D" id="1.20.1600.10">
    <property type="entry name" value="Outer membrane efflux proteins (OEP)"/>
    <property type="match status" value="1"/>
</dbReference>
<evidence type="ECO:0000256" key="8">
    <source>
        <dbReference type="SAM" id="Coils"/>
    </source>
</evidence>
<evidence type="ECO:0000256" key="7">
    <source>
        <dbReference type="ARBA" id="ARBA00023237"/>
    </source>
</evidence>
<keyword evidence="11" id="KW-1185">Reference proteome</keyword>
<evidence type="ECO:0000313" key="10">
    <source>
        <dbReference type="EMBL" id="GET42816.1"/>
    </source>
</evidence>
<dbReference type="PIRSF" id="PIRSF001892">
    <property type="entry name" value="CyaE"/>
    <property type="match status" value="1"/>
</dbReference>
<dbReference type="InterPro" id="IPR003423">
    <property type="entry name" value="OMP_efflux"/>
</dbReference>
<comment type="subcellular location">
    <subcellularLocation>
        <location evidence="1">Cell outer membrane</location>
    </subcellularLocation>
</comment>
<feature type="coiled-coil region" evidence="8">
    <location>
        <begin position="245"/>
        <end position="297"/>
    </location>
</feature>
<evidence type="ECO:0000256" key="3">
    <source>
        <dbReference type="ARBA" id="ARBA00022448"/>
    </source>
</evidence>
<keyword evidence="3" id="KW-0813">Transport</keyword>
<feature type="signal peptide" evidence="9">
    <location>
        <begin position="1"/>
        <end position="25"/>
    </location>
</feature>
<keyword evidence="9" id="KW-0732">Signal</keyword>
<gene>
    <name evidence="10" type="ORF">MiSe_76340</name>
</gene>
<protein>
    <submittedName>
        <fullName evidence="10">Outer membrane efflux protein</fullName>
    </submittedName>
</protein>
<evidence type="ECO:0000256" key="2">
    <source>
        <dbReference type="ARBA" id="ARBA00007613"/>
    </source>
</evidence>
<keyword evidence="6" id="KW-0472">Membrane</keyword>
<evidence type="ECO:0000256" key="1">
    <source>
        <dbReference type="ARBA" id="ARBA00004442"/>
    </source>
</evidence>
<dbReference type="SUPFAM" id="SSF56954">
    <property type="entry name" value="Outer membrane efflux proteins (OEP)"/>
    <property type="match status" value="1"/>
</dbReference>
<proteinExistence type="inferred from homology"/>
<dbReference type="PANTHER" id="PTHR30026">
    <property type="entry name" value="OUTER MEMBRANE PROTEIN TOLC"/>
    <property type="match status" value="1"/>
</dbReference>
<evidence type="ECO:0000256" key="6">
    <source>
        <dbReference type="ARBA" id="ARBA00023136"/>
    </source>
</evidence>
<evidence type="ECO:0000256" key="5">
    <source>
        <dbReference type="ARBA" id="ARBA00022692"/>
    </source>
</evidence>
<dbReference type="InterPro" id="IPR051906">
    <property type="entry name" value="TolC-like"/>
</dbReference>
<accession>A0AAV3XMC4</accession>
<feature type="chain" id="PRO_5043685659" evidence="9">
    <location>
        <begin position="26"/>
        <end position="562"/>
    </location>
</feature>
<dbReference type="GO" id="GO:0009279">
    <property type="term" value="C:cell outer membrane"/>
    <property type="evidence" value="ECO:0007669"/>
    <property type="project" value="UniProtKB-SubCell"/>
</dbReference>
<dbReference type="InterPro" id="IPR028351">
    <property type="entry name" value="CyaE"/>
</dbReference>
<comment type="caution">
    <text evidence="10">The sequence shown here is derived from an EMBL/GenBank/DDBJ whole genome shotgun (WGS) entry which is preliminary data.</text>
</comment>
<keyword evidence="7" id="KW-0998">Cell outer membrane</keyword>
<reference evidence="10" key="1">
    <citation type="submission" date="2019-10" db="EMBL/GenBank/DDBJ databases">
        <title>Draft genome sequece of Microseira wollei NIES-4236.</title>
        <authorList>
            <person name="Yamaguchi H."/>
            <person name="Suzuki S."/>
            <person name="Kawachi M."/>
        </authorList>
    </citation>
    <scope>NUCLEOTIDE SEQUENCE</scope>
    <source>
        <strain evidence="10">NIES-4236</strain>
    </source>
</reference>
<organism evidence="10 11">
    <name type="scientific">Microseira wollei NIES-4236</name>
    <dbReference type="NCBI Taxonomy" id="2530354"/>
    <lineage>
        <taxon>Bacteria</taxon>
        <taxon>Bacillati</taxon>
        <taxon>Cyanobacteriota</taxon>
        <taxon>Cyanophyceae</taxon>
        <taxon>Oscillatoriophycideae</taxon>
        <taxon>Aerosakkonematales</taxon>
        <taxon>Aerosakkonemataceae</taxon>
        <taxon>Microseira</taxon>
    </lineage>
</organism>
<name>A0AAV3XMC4_9CYAN</name>
<dbReference type="PANTHER" id="PTHR30026:SF21">
    <property type="entry name" value="SLR1270 PROTEIN"/>
    <property type="match status" value="1"/>
</dbReference>
<dbReference type="EMBL" id="BLAY01000183">
    <property type="protein sequence ID" value="GET42816.1"/>
    <property type="molecule type" value="Genomic_DNA"/>
</dbReference>
<sequence length="562" mass="61831">MSTFRNFVVVSVSAAIAIPNGNAIAIPNTPGFALDTANQAYPGIGHHPEEGNALGNAQMGKLSDTGSFLAPHSVQLARSQSVFTLAQAQLNPQKPLITPIQPSGTTAIPGFLEPNPNPLQFPTRPQEVDIEVTQPLTLQQAIELARRNNRDLQVAQLQLESAQAALGEARAGLFPTVDLQVEFSGGRSTGSEFQFEAARAAVEREREDNPNRDIPDARERTQTSLNSTVAINYNIFTGGRVLAQIRAAQEQVRRNQLQIESLGEQTRLDVSVAYYDLQQADEQVRISESAVRNAQRSLQDAQALFDAGLGTRFDVLRAQVQLARENQNLIRARSDRQIRRRDLARLLSLPQSVNMVAADPVAVAGLWNPTLEQSIVLAFQNRAELQARLVERNIGRERRRIARADRFPQLSLFFNYNLLDVFNDGLGLADGYSAGARLRWSIFDGGAANAQAQQREADIAIAETQFANDRHRIRFQVEQAYFTLQSSLENIQTASVALEQAAEALRLARLRFQAGVGTQTEVIDAENDLTRAEGDRVRAILDYNRALATLQRAVSNLSATAP</sequence>
<keyword evidence="4" id="KW-1134">Transmembrane beta strand</keyword>
<evidence type="ECO:0000313" key="11">
    <source>
        <dbReference type="Proteomes" id="UP001050975"/>
    </source>
</evidence>
<dbReference type="GO" id="GO:1990281">
    <property type="term" value="C:efflux pump complex"/>
    <property type="evidence" value="ECO:0007669"/>
    <property type="project" value="TreeGrafter"/>
</dbReference>
<dbReference type="GO" id="GO:0015562">
    <property type="term" value="F:efflux transmembrane transporter activity"/>
    <property type="evidence" value="ECO:0007669"/>
    <property type="project" value="InterPro"/>
</dbReference>
<dbReference type="Proteomes" id="UP001050975">
    <property type="component" value="Unassembled WGS sequence"/>
</dbReference>
<dbReference type="RefSeq" id="WP_226590916.1">
    <property type="nucleotide sequence ID" value="NZ_BLAY01000183.1"/>
</dbReference>
<keyword evidence="5" id="KW-0812">Transmembrane</keyword>
<dbReference type="GO" id="GO:0015288">
    <property type="term" value="F:porin activity"/>
    <property type="evidence" value="ECO:0007669"/>
    <property type="project" value="TreeGrafter"/>
</dbReference>
<comment type="similarity">
    <text evidence="2">Belongs to the outer membrane factor (OMF) (TC 1.B.17) family.</text>
</comment>
<keyword evidence="8" id="KW-0175">Coiled coil</keyword>
<dbReference type="AlphaFoldDB" id="A0AAV3XMC4"/>
<evidence type="ECO:0000256" key="4">
    <source>
        <dbReference type="ARBA" id="ARBA00022452"/>
    </source>
</evidence>
<evidence type="ECO:0000256" key="9">
    <source>
        <dbReference type="SAM" id="SignalP"/>
    </source>
</evidence>